<evidence type="ECO:0000313" key="3">
    <source>
        <dbReference type="Proteomes" id="UP000256964"/>
    </source>
</evidence>
<accession>A0A371DAW6</accession>
<dbReference type="AlphaFoldDB" id="A0A371DAW6"/>
<protein>
    <submittedName>
        <fullName evidence="2">Uncharacterized protein</fullName>
    </submittedName>
</protein>
<dbReference type="EMBL" id="KZ857404">
    <property type="protein sequence ID" value="RDX49632.1"/>
    <property type="molecule type" value="Genomic_DNA"/>
</dbReference>
<keyword evidence="3" id="KW-1185">Reference proteome</keyword>
<feature type="region of interest" description="Disordered" evidence="1">
    <location>
        <begin position="194"/>
        <end position="226"/>
    </location>
</feature>
<name>A0A371DAW6_9APHY</name>
<dbReference type="Proteomes" id="UP000256964">
    <property type="component" value="Unassembled WGS sequence"/>
</dbReference>
<reference evidence="2 3" key="1">
    <citation type="journal article" date="2018" name="Biotechnol. Biofuels">
        <title>Integrative visual omics of the white-rot fungus Polyporus brumalis exposes the biotechnological potential of its oxidative enzymes for delignifying raw plant biomass.</title>
        <authorList>
            <person name="Miyauchi S."/>
            <person name="Rancon A."/>
            <person name="Drula E."/>
            <person name="Hage H."/>
            <person name="Chaduli D."/>
            <person name="Favel A."/>
            <person name="Grisel S."/>
            <person name="Henrissat B."/>
            <person name="Herpoel-Gimbert I."/>
            <person name="Ruiz-Duenas F.J."/>
            <person name="Chevret D."/>
            <person name="Hainaut M."/>
            <person name="Lin J."/>
            <person name="Wang M."/>
            <person name="Pangilinan J."/>
            <person name="Lipzen A."/>
            <person name="Lesage-Meessen L."/>
            <person name="Navarro D."/>
            <person name="Riley R."/>
            <person name="Grigoriev I.V."/>
            <person name="Zhou S."/>
            <person name="Raouche S."/>
            <person name="Rosso M.N."/>
        </authorList>
    </citation>
    <scope>NUCLEOTIDE SEQUENCE [LARGE SCALE GENOMIC DNA]</scope>
    <source>
        <strain evidence="2 3">BRFM 1820</strain>
    </source>
</reference>
<sequence>MTTRDSLRFDDRKLLPDDLEDPEHWLYGRPGVDLALYLRPPLFCLHGKASVVGGSDLTFGGAWILLSRLLWEGLLWKVNSVHTLKLKFDPPCPVTLDLSMRLLDPYRRSAGILTPVCGLDIPLLHPQDWKRQGCDYSAAAVTRRPLAVVELPGPDPSRAAIARNTLVGAWSREPRCAEMRRDGRTAQEMLHATQRVDDLSRRRRRRRNARPVRTSLARRAQRPSPRSLLPTFARPPCLLAPWFPRRFFPFPQSLVQCIVQSIWRLRCARQPLRRTWPSSSAAADVRSRGTGPEGLRHNLEEVVGGCLARELMRFPGVGRLCGPCWFSTRGLHCRANVSLRFLHPRIHLRLLGAWSRLRLRSHRRRGVCAPASQLKVADAHLPIPSYQPFESSVSIALPPLPDSSRYCPEPLHRRSHYMRCEAALRRPVDGILARLGGILEECGKRMELRARWASNVVRLHHSEVKIYFVAVFLAVLPLAFAVDTPLGLRQPCLPLVRLFLCSS</sequence>
<evidence type="ECO:0000313" key="2">
    <source>
        <dbReference type="EMBL" id="RDX49632.1"/>
    </source>
</evidence>
<organism evidence="2 3">
    <name type="scientific">Lentinus brumalis</name>
    <dbReference type="NCBI Taxonomy" id="2498619"/>
    <lineage>
        <taxon>Eukaryota</taxon>
        <taxon>Fungi</taxon>
        <taxon>Dikarya</taxon>
        <taxon>Basidiomycota</taxon>
        <taxon>Agaricomycotina</taxon>
        <taxon>Agaricomycetes</taxon>
        <taxon>Polyporales</taxon>
        <taxon>Polyporaceae</taxon>
        <taxon>Lentinus</taxon>
    </lineage>
</organism>
<proteinExistence type="predicted"/>
<evidence type="ECO:0000256" key="1">
    <source>
        <dbReference type="SAM" id="MobiDB-lite"/>
    </source>
</evidence>
<gene>
    <name evidence="2" type="ORF">OH76DRAFT_1556307</name>
</gene>
<feature type="compositionally biased region" description="Basic residues" evidence="1">
    <location>
        <begin position="201"/>
        <end position="210"/>
    </location>
</feature>